<evidence type="ECO:0000313" key="5">
    <source>
        <dbReference type="Proteomes" id="UP000176493"/>
    </source>
</evidence>
<name>A0A1G2MGL7_9BACT</name>
<sequence>MKGKTFMLSFFALTIFVFVASPTGAVSPIEGKVIALDAGHGGGETGAVGYCGETAALEADVNLAVRTLLKAQIDAAGGLGYEVAQLSSRSDRVADAERAGSDVLISIHHNGSLNTSTDYTQSFVTQKNDKAFAQYIHPSLVSALGLPDKGIKSDGYGMTVYGSLPGILTESYFITNIVAACDFLNYQIGATSTRVHIEAQAMYDGLVAYFSRSAGGKGGRPNR</sequence>
<dbReference type="Gene3D" id="3.40.630.40">
    <property type="entry name" value="Zn-dependent exopeptidases"/>
    <property type="match status" value="1"/>
</dbReference>
<keyword evidence="1" id="KW-0378">Hydrolase</keyword>
<dbReference type="CDD" id="cd02696">
    <property type="entry name" value="MurNAc-LAA"/>
    <property type="match status" value="1"/>
</dbReference>
<comment type="caution">
    <text evidence="4">The sequence shown here is derived from an EMBL/GenBank/DDBJ whole genome shotgun (WGS) entry which is preliminary data.</text>
</comment>
<dbReference type="GO" id="GO:0009253">
    <property type="term" value="P:peptidoglycan catabolic process"/>
    <property type="evidence" value="ECO:0007669"/>
    <property type="project" value="InterPro"/>
</dbReference>
<evidence type="ECO:0000256" key="1">
    <source>
        <dbReference type="ARBA" id="ARBA00022801"/>
    </source>
</evidence>
<protein>
    <recommendedName>
        <fullName evidence="3">MurNAc-LAA domain-containing protein</fullName>
    </recommendedName>
</protein>
<evidence type="ECO:0000313" key="4">
    <source>
        <dbReference type="EMBL" id="OHA22142.1"/>
    </source>
</evidence>
<dbReference type="PANTHER" id="PTHR30404:SF0">
    <property type="entry name" value="N-ACETYLMURAMOYL-L-ALANINE AMIDASE AMIC"/>
    <property type="match status" value="1"/>
</dbReference>
<dbReference type="PANTHER" id="PTHR30404">
    <property type="entry name" value="N-ACETYLMURAMOYL-L-ALANINE AMIDASE"/>
    <property type="match status" value="1"/>
</dbReference>
<feature type="domain" description="MurNAc-LAA" evidence="3">
    <location>
        <begin position="93"/>
        <end position="207"/>
    </location>
</feature>
<evidence type="ECO:0000259" key="3">
    <source>
        <dbReference type="SMART" id="SM00646"/>
    </source>
</evidence>
<feature type="signal peptide" evidence="2">
    <location>
        <begin position="1"/>
        <end position="20"/>
    </location>
</feature>
<accession>A0A1G2MGL7</accession>
<feature type="chain" id="PRO_5009583660" description="MurNAc-LAA domain-containing protein" evidence="2">
    <location>
        <begin position="21"/>
        <end position="223"/>
    </location>
</feature>
<dbReference type="GO" id="GO:0030288">
    <property type="term" value="C:outer membrane-bounded periplasmic space"/>
    <property type="evidence" value="ECO:0007669"/>
    <property type="project" value="TreeGrafter"/>
</dbReference>
<keyword evidence="2" id="KW-0732">Signal</keyword>
<gene>
    <name evidence="4" type="ORF">A2W52_03945</name>
</gene>
<organism evidence="4 5">
    <name type="scientific">Candidatus Taylorbacteria bacterium RIFCSPHIGHO2_02_49_25</name>
    <dbReference type="NCBI Taxonomy" id="1802305"/>
    <lineage>
        <taxon>Bacteria</taxon>
        <taxon>Candidatus Tayloriibacteriota</taxon>
    </lineage>
</organism>
<dbReference type="EMBL" id="MHRJ01000031">
    <property type="protein sequence ID" value="OHA22142.1"/>
    <property type="molecule type" value="Genomic_DNA"/>
</dbReference>
<dbReference type="Pfam" id="PF01520">
    <property type="entry name" value="Amidase_3"/>
    <property type="match status" value="1"/>
</dbReference>
<dbReference type="SUPFAM" id="SSF53187">
    <property type="entry name" value="Zn-dependent exopeptidases"/>
    <property type="match status" value="1"/>
</dbReference>
<dbReference type="AlphaFoldDB" id="A0A1G2MGL7"/>
<reference evidence="4 5" key="1">
    <citation type="journal article" date="2016" name="Nat. Commun.">
        <title>Thousands of microbial genomes shed light on interconnected biogeochemical processes in an aquifer system.</title>
        <authorList>
            <person name="Anantharaman K."/>
            <person name="Brown C.T."/>
            <person name="Hug L.A."/>
            <person name="Sharon I."/>
            <person name="Castelle C.J."/>
            <person name="Probst A.J."/>
            <person name="Thomas B.C."/>
            <person name="Singh A."/>
            <person name="Wilkins M.J."/>
            <person name="Karaoz U."/>
            <person name="Brodie E.L."/>
            <person name="Williams K.H."/>
            <person name="Hubbard S.S."/>
            <person name="Banfield J.F."/>
        </authorList>
    </citation>
    <scope>NUCLEOTIDE SEQUENCE [LARGE SCALE GENOMIC DNA]</scope>
</reference>
<dbReference type="Proteomes" id="UP000176493">
    <property type="component" value="Unassembled WGS sequence"/>
</dbReference>
<dbReference type="InterPro" id="IPR050695">
    <property type="entry name" value="N-acetylmuramoyl_amidase_3"/>
</dbReference>
<evidence type="ECO:0000256" key="2">
    <source>
        <dbReference type="SAM" id="SignalP"/>
    </source>
</evidence>
<dbReference type="GO" id="GO:0008745">
    <property type="term" value="F:N-acetylmuramoyl-L-alanine amidase activity"/>
    <property type="evidence" value="ECO:0007669"/>
    <property type="project" value="InterPro"/>
</dbReference>
<dbReference type="InterPro" id="IPR002508">
    <property type="entry name" value="MurNAc-LAA_cat"/>
</dbReference>
<proteinExistence type="predicted"/>
<dbReference type="SMART" id="SM00646">
    <property type="entry name" value="Ami_3"/>
    <property type="match status" value="1"/>
</dbReference>